<evidence type="ECO:0000313" key="2">
    <source>
        <dbReference type="Proteomes" id="UP001172386"/>
    </source>
</evidence>
<protein>
    <submittedName>
        <fullName evidence="1">Uncharacterized protein</fullName>
    </submittedName>
</protein>
<dbReference type="EMBL" id="JAPDRQ010000001">
    <property type="protein sequence ID" value="KAJ9664684.1"/>
    <property type="molecule type" value="Genomic_DNA"/>
</dbReference>
<proteinExistence type="predicted"/>
<organism evidence="1 2">
    <name type="scientific">Neophaeococcomyces mojaviensis</name>
    <dbReference type="NCBI Taxonomy" id="3383035"/>
    <lineage>
        <taxon>Eukaryota</taxon>
        <taxon>Fungi</taxon>
        <taxon>Dikarya</taxon>
        <taxon>Ascomycota</taxon>
        <taxon>Pezizomycotina</taxon>
        <taxon>Eurotiomycetes</taxon>
        <taxon>Chaetothyriomycetidae</taxon>
        <taxon>Chaetothyriales</taxon>
        <taxon>Chaetothyriales incertae sedis</taxon>
        <taxon>Neophaeococcomyces</taxon>
    </lineage>
</organism>
<dbReference type="Proteomes" id="UP001172386">
    <property type="component" value="Unassembled WGS sequence"/>
</dbReference>
<evidence type="ECO:0000313" key="1">
    <source>
        <dbReference type="EMBL" id="KAJ9664684.1"/>
    </source>
</evidence>
<gene>
    <name evidence="1" type="ORF">H2198_000030</name>
</gene>
<comment type="caution">
    <text evidence="1">The sequence shown here is derived from an EMBL/GenBank/DDBJ whole genome shotgun (WGS) entry which is preliminary data.</text>
</comment>
<reference evidence="1" key="1">
    <citation type="submission" date="2022-10" db="EMBL/GenBank/DDBJ databases">
        <title>Culturing micro-colonial fungi from biological soil crusts in the Mojave desert and describing Neophaeococcomyces mojavensis, and introducing the new genera and species Taxawa tesnikishii.</title>
        <authorList>
            <person name="Kurbessoian T."/>
            <person name="Stajich J.E."/>
        </authorList>
    </citation>
    <scope>NUCLEOTIDE SEQUENCE</scope>
    <source>
        <strain evidence="1">JES_112</strain>
    </source>
</reference>
<name>A0ACC3AL90_9EURO</name>
<keyword evidence="2" id="KW-1185">Reference proteome</keyword>
<sequence>MSSATTQSTCGPVIVSSTYPQTPPFVAINPTLQNISEMEQILHQTLAQCNKLAKSDTVLTHEVAVAKMLNYCMRMLHADGWHPPTIVRAMVLREAGLDKGMRSTMYQALRERRQEIETYRMQRAMVPDGERGSYQHIVTPCPNRSQGQKRDGSEEREMGKKGKGRHDGLGGIEVGAEKSGGRDITREFVSLL</sequence>
<accession>A0ACC3AL90</accession>